<gene>
    <name evidence="3" type="ORF">T459_23350</name>
</gene>
<accession>A0A2G2YSB9</accession>
<sequence length="99" mass="11379">MLYGLEELPRPSQMEKLREKWMPYQPIGVWYMWQLIEGNGTPTTAPIVMEGGHVHPLRQIEPQQEVQQHQLQILKPINDVSNLGSRVRSMESATDAASR</sequence>
<dbReference type="AlphaFoldDB" id="A0A2G2YSB9"/>
<dbReference type="STRING" id="4072.A0A2G2YSB9"/>
<dbReference type="PANTHER" id="PTHR43003">
    <property type="entry name" value="DNA-3-METHYLADENINE GLYCOSYLASE"/>
    <property type="match status" value="1"/>
</dbReference>
<dbReference type="InterPro" id="IPR051912">
    <property type="entry name" value="Alkylbase_DNA_Glycosylase/TA"/>
</dbReference>
<evidence type="ECO:0000256" key="1">
    <source>
        <dbReference type="ARBA" id="ARBA00022763"/>
    </source>
</evidence>
<reference evidence="3 4" key="1">
    <citation type="journal article" date="2014" name="Nat. Genet.">
        <title>Genome sequence of the hot pepper provides insights into the evolution of pungency in Capsicum species.</title>
        <authorList>
            <person name="Kim S."/>
            <person name="Park M."/>
            <person name="Yeom S.I."/>
            <person name="Kim Y.M."/>
            <person name="Lee J.M."/>
            <person name="Lee H.A."/>
            <person name="Seo E."/>
            <person name="Choi J."/>
            <person name="Cheong K."/>
            <person name="Kim K.T."/>
            <person name="Jung K."/>
            <person name="Lee G.W."/>
            <person name="Oh S.K."/>
            <person name="Bae C."/>
            <person name="Kim S.B."/>
            <person name="Lee H.Y."/>
            <person name="Kim S.Y."/>
            <person name="Kim M.S."/>
            <person name="Kang B.C."/>
            <person name="Jo Y.D."/>
            <person name="Yang H.B."/>
            <person name="Jeong H.J."/>
            <person name="Kang W.H."/>
            <person name="Kwon J.K."/>
            <person name="Shin C."/>
            <person name="Lim J.Y."/>
            <person name="Park J.H."/>
            <person name="Huh J.H."/>
            <person name="Kim J.S."/>
            <person name="Kim B.D."/>
            <person name="Cohen O."/>
            <person name="Paran I."/>
            <person name="Suh M.C."/>
            <person name="Lee S.B."/>
            <person name="Kim Y.K."/>
            <person name="Shin Y."/>
            <person name="Noh S.J."/>
            <person name="Park J."/>
            <person name="Seo Y.S."/>
            <person name="Kwon S.Y."/>
            <person name="Kim H.A."/>
            <person name="Park J.M."/>
            <person name="Kim H.J."/>
            <person name="Choi S.B."/>
            <person name="Bosland P.W."/>
            <person name="Reeves G."/>
            <person name="Jo S.H."/>
            <person name="Lee B.W."/>
            <person name="Cho H.T."/>
            <person name="Choi H.S."/>
            <person name="Lee M.S."/>
            <person name="Yu Y."/>
            <person name="Do Choi Y."/>
            <person name="Park B.S."/>
            <person name="van Deynze A."/>
            <person name="Ashrafi H."/>
            <person name="Hill T."/>
            <person name="Kim W.T."/>
            <person name="Pai H.S."/>
            <person name="Ahn H.K."/>
            <person name="Yeam I."/>
            <person name="Giovannoni J.J."/>
            <person name="Rose J.K."/>
            <person name="Sorensen I."/>
            <person name="Lee S.J."/>
            <person name="Kim R.W."/>
            <person name="Choi I.Y."/>
            <person name="Choi B.S."/>
            <person name="Lim J.S."/>
            <person name="Lee Y.H."/>
            <person name="Choi D."/>
        </authorList>
    </citation>
    <scope>NUCLEOTIDE SEQUENCE [LARGE SCALE GENOMIC DNA]</scope>
    <source>
        <strain evidence="4">cv. CM334</strain>
    </source>
</reference>
<organism evidence="3 4">
    <name type="scientific">Capsicum annuum</name>
    <name type="common">Capsicum pepper</name>
    <dbReference type="NCBI Taxonomy" id="4072"/>
    <lineage>
        <taxon>Eukaryota</taxon>
        <taxon>Viridiplantae</taxon>
        <taxon>Streptophyta</taxon>
        <taxon>Embryophyta</taxon>
        <taxon>Tracheophyta</taxon>
        <taxon>Spermatophyta</taxon>
        <taxon>Magnoliopsida</taxon>
        <taxon>eudicotyledons</taxon>
        <taxon>Gunneridae</taxon>
        <taxon>Pentapetalae</taxon>
        <taxon>asterids</taxon>
        <taxon>lamiids</taxon>
        <taxon>Solanales</taxon>
        <taxon>Solanaceae</taxon>
        <taxon>Solanoideae</taxon>
        <taxon>Capsiceae</taxon>
        <taxon>Capsicum</taxon>
    </lineage>
</organism>
<keyword evidence="2" id="KW-0234">DNA repair</keyword>
<protein>
    <submittedName>
        <fullName evidence="3">Uncharacterized protein</fullName>
    </submittedName>
</protein>
<comment type="caution">
    <text evidence="3">The sequence shown here is derived from an EMBL/GenBank/DDBJ whole genome shotgun (WGS) entry which is preliminary data.</text>
</comment>
<dbReference type="EMBL" id="AYRZ02000009">
    <property type="protein sequence ID" value="PHT72565.1"/>
    <property type="molecule type" value="Genomic_DNA"/>
</dbReference>
<name>A0A2G2YSB9_CAPAN</name>
<dbReference type="GO" id="GO:0006281">
    <property type="term" value="P:DNA repair"/>
    <property type="evidence" value="ECO:0007669"/>
    <property type="project" value="UniProtKB-KW"/>
</dbReference>
<keyword evidence="1" id="KW-0227">DNA damage</keyword>
<evidence type="ECO:0000256" key="2">
    <source>
        <dbReference type="ARBA" id="ARBA00023204"/>
    </source>
</evidence>
<proteinExistence type="predicted"/>
<reference evidence="3 4" key="2">
    <citation type="journal article" date="2017" name="Genome Biol.">
        <title>New reference genome sequences of hot pepper reveal the massive evolution of plant disease-resistance genes by retroduplication.</title>
        <authorList>
            <person name="Kim S."/>
            <person name="Park J."/>
            <person name="Yeom S.I."/>
            <person name="Kim Y.M."/>
            <person name="Seo E."/>
            <person name="Kim K.T."/>
            <person name="Kim M.S."/>
            <person name="Lee J.M."/>
            <person name="Cheong K."/>
            <person name="Shin H.S."/>
            <person name="Kim S.B."/>
            <person name="Han K."/>
            <person name="Lee J."/>
            <person name="Park M."/>
            <person name="Lee H.A."/>
            <person name="Lee H.Y."/>
            <person name="Lee Y."/>
            <person name="Oh S."/>
            <person name="Lee J.H."/>
            <person name="Choi E."/>
            <person name="Choi E."/>
            <person name="Lee S.E."/>
            <person name="Jeon J."/>
            <person name="Kim H."/>
            <person name="Choi G."/>
            <person name="Song H."/>
            <person name="Lee J."/>
            <person name="Lee S.C."/>
            <person name="Kwon J.K."/>
            <person name="Lee H.Y."/>
            <person name="Koo N."/>
            <person name="Hong Y."/>
            <person name="Kim R.W."/>
            <person name="Kang W.H."/>
            <person name="Huh J.H."/>
            <person name="Kang B.C."/>
            <person name="Yang T.J."/>
            <person name="Lee Y.H."/>
            <person name="Bennetzen J.L."/>
            <person name="Choi D."/>
        </authorList>
    </citation>
    <scope>NUCLEOTIDE SEQUENCE [LARGE SCALE GENOMIC DNA]</scope>
    <source>
        <strain evidence="4">cv. CM334</strain>
    </source>
</reference>
<dbReference type="OMA" id="TAPIVME"/>
<dbReference type="PANTHER" id="PTHR43003:SF5">
    <property type="entry name" value="DNA-3-METHYLADENINE GLYCOSYLASE"/>
    <property type="match status" value="1"/>
</dbReference>
<dbReference type="Proteomes" id="UP000222542">
    <property type="component" value="Unassembled WGS sequence"/>
</dbReference>
<dbReference type="Gene3D" id="1.10.1670.40">
    <property type="match status" value="1"/>
</dbReference>
<keyword evidence="4" id="KW-1185">Reference proteome</keyword>
<evidence type="ECO:0000313" key="3">
    <source>
        <dbReference type="EMBL" id="PHT72565.1"/>
    </source>
</evidence>
<dbReference type="Gramene" id="PHT72565">
    <property type="protein sequence ID" value="PHT72565"/>
    <property type="gene ID" value="T459_23350"/>
</dbReference>
<evidence type="ECO:0000313" key="4">
    <source>
        <dbReference type="Proteomes" id="UP000222542"/>
    </source>
</evidence>